<dbReference type="PANTHER" id="PTHR43518">
    <property type="entry name" value="NITRATE REDUCTASE BETA SUBUNIT"/>
    <property type="match status" value="1"/>
</dbReference>
<dbReference type="PROSITE" id="PS51379">
    <property type="entry name" value="4FE4S_FER_2"/>
    <property type="match status" value="3"/>
</dbReference>
<dbReference type="Gene3D" id="3.30.70.20">
    <property type="match status" value="3"/>
</dbReference>
<name>K9AHK2_9STAP</name>
<evidence type="ECO:0000256" key="5">
    <source>
        <dbReference type="ARBA" id="ARBA00022485"/>
    </source>
</evidence>
<evidence type="ECO:0000256" key="3">
    <source>
        <dbReference type="ARBA" id="ARBA00004196"/>
    </source>
</evidence>
<dbReference type="GO" id="GO:0009325">
    <property type="term" value="C:nitrate reductase complex"/>
    <property type="evidence" value="ECO:0007669"/>
    <property type="project" value="InterPro"/>
</dbReference>
<dbReference type="FunFam" id="3.30.70.20:FF:000005">
    <property type="entry name" value="Respiratory nitrate reductase beta subunit"/>
    <property type="match status" value="1"/>
</dbReference>
<dbReference type="Proteomes" id="UP000009885">
    <property type="component" value="Unassembled WGS sequence"/>
</dbReference>
<dbReference type="GO" id="GO:0008940">
    <property type="term" value="F:nitrate reductase activity"/>
    <property type="evidence" value="ECO:0007669"/>
    <property type="project" value="InterPro"/>
</dbReference>
<feature type="domain" description="4Fe-4S ferredoxin-type" evidence="11">
    <location>
        <begin position="175"/>
        <end position="206"/>
    </location>
</feature>
<dbReference type="InterPro" id="IPR017896">
    <property type="entry name" value="4Fe4S_Fe-S-bd"/>
</dbReference>
<dbReference type="PANTHER" id="PTHR43518:SF1">
    <property type="entry name" value="RESPIRATORY NITRATE REDUCTASE 1 BETA CHAIN"/>
    <property type="match status" value="1"/>
</dbReference>
<dbReference type="STRING" id="1229783.C273_08791"/>
<dbReference type="EMBL" id="AMSQ01000015">
    <property type="protein sequence ID" value="EKU46788.1"/>
    <property type="molecule type" value="Genomic_DNA"/>
</dbReference>
<dbReference type="GO" id="GO:0042126">
    <property type="term" value="P:nitrate metabolic process"/>
    <property type="evidence" value="ECO:0007669"/>
    <property type="project" value="InterPro"/>
</dbReference>
<evidence type="ECO:0000256" key="8">
    <source>
        <dbReference type="ARBA" id="ARBA00022982"/>
    </source>
</evidence>
<dbReference type="InterPro" id="IPR006547">
    <property type="entry name" value="NO3_Rdtase_bsu"/>
</dbReference>
<keyword evidence="8" id="KW-0249">Electron transport</keyword>
<evidence type="ECO:0000256" key="2">
    <source>
        <dbReference type="ARBA" id="ARBA00001966"/>
    </source>
</evidence>
<dbReference type="GO" id="GO:0030313">
    <property type="term" value="C:cell envelope"/>
    <property type="evidence" value="ECO:0007669"/>
    <property type="project" value="UniProtKB-SubCell"/>
</dbReference>
<evidence type="ECO:0000313" key="13">
    <source>
        <dbReference type="Proteomes" id="UP000009885"/>
    </source>
</evidence>
<dbReference type="GO" id="GO:0016020">
    <property type="term" value="C:membrane"/>
    <property type="evidence" value="ECO:0007669"/>
    <property type="project" value="TreeGrafter"/>
</dbReference>
<dbReference type="FunFam" id="3.30.70.20:FF:000008">
    <property type="entry name" value="Respiratory nitrate reductase beta subunit"/>
    <property type="match status" value="1"/>
</dbReference>
<dbReference type="Pfam" id="PF14711">
    <property type="entry name" value="Nitr_red_bet_C"/>
    <property type="match status" value="1"/>
</dbReference>
<dbReference type="Gene3D" id="1.10.3650.10">
    <property type="entry name" value="nitrate reductase domain like"/>
    <property type="match status" value="1"/>
</dbReference>
<dbReference type="GO" id="GO:0046872">
    <property type="term" value="F:metal ion binding"/>
    <property type="evidence" value="ECO:0007669"/>
    <property type="project" value="UniProtKB-KW"/>
</dbReference>
<dbReference type="FunFam" id="3.30.70.20:FF:000010">
    <property type="entry name" value="Respiratory nitrate reductase beta subunit"/>
    <property type="match status" value="1"/>
</dbReference>
<evidence type="ECO:0000256" key="10">
    <source>
        <dbReference type="ARBA" id="ARBA00023014"/>
    </source>
</evidence>
<dbReference type="SUPFAM" id="SSF54862">
    <property type="entry name" value="4Fe-4S ferredoxins"/>
    <property type="match status" value="1"/>
</dbReference>
<reference evidence="12 13" key="1">
    <citation type="journal article" date="2013" name="Genome Announc.">
        <title>Genome Sequence of Staphylococcus massiliensis Strain S46, Isolated from the Surface of Healthy Human Skin.</title>
        <authorList>
            <person name="Srivastav R."/>
            <person name="Singh A."/>
            <person name="Jangir P.K."/>
            <person name="Kumari C."/>
            <person name="Muduli S."/>
            <person name="Sharma R."/>
        </authorList>
    </citation>
    <scope>NUCLEOTIDE SEQUENCE [LARGE SCALE GENOMIC DNA]</scope>
    <source>
        <strain evidence="12 13">S46</strain>
    </source>
</reference>
<keyword evidence="6" id="KW-0479">Metal-binding</keyword>
<keyword evidence="9" id="KW-0408">Iron</keyword>
<evidence type="ECO:0000256" key="9">
    <source>
        <dbReference type="ARBA" id="ARBA00023004"/>
    </source>
</evidence>
<dbReference type="InterPro" id="IPR029263">
    <property type="entry name" value="Nitr_red_bet_C"/>
</dbReference>
<feature type="domain" description="4Fe-4S ferredoxin-type" evidence="11">
    <location>
        <begin position="7"/>
        <end position="36"/>
    </location>
</feature>
<evidence type="ECO:0000259" key="11">
    <source>
        <dbReference type="PROSITE" id="PS51379"/>
    </source>
</evidence>
<keyword evidence="7" id="KW-0677">Repeat</keyword>
<dbReference type="eggNOG" id="COG1140">
    <property type="taxonomic scope" value="Bacteria"/>
</dbReference>
<comment type="subcellular location">
    <subcellularLocation>
        <location evidence="3">Cell envelope</location>
    </subcellularLocation>
</comment>
<evidence type="ECO:0000256" key="4">
    <source>
        <dbReference type="ARBA" id="ARBA00022448"/>
    </source>
</evidence>
<evidence type="ECO:0000313" key="12">
    <source>
        <dbReference type="EMBL" id="EKU46788.1"/>
    </source>
</evidence>
<dbReference type="PATRIC" id="fig|1229783.3.peg.1767"/>
<accession>K9AHK2</accession>
<proteinExistence type="predicted"/>
<dbReference type="NCBIfam" id="TIGR01660">
    <property type="entry name" value="narH"/>
    <property type="match status" value="1"/>
</dbReference>
<keyword evidence="13" id="KW-1185">Reference proteome</keyword>
<organism evidence="12 13">
    <name type="scientific">Staphylococcus massiliensis S46</name>
    <dbReference type="NCBI Taxonomy" id="1229783"/>
    <lineage>
        <taxon>Bacteria</taxon>
        <taxon>Bacillati</taxon>
        <taxon>Bacillota</taxon>
        <taxon>Bacilli</taxon>
        <taxon>Bacillales</taxon>
        <taxon>Staphylococcaceae</taxon>
        <taxon>Staphylococcus</taxon>
    </lineage>
</organism>
<dbReference type="CDD" id="cd10557">
    <property type="entry name" value="NarH_beta-like"/>
    <property type="match status" value="1"/>
</dbReference>
<dbReference type="InterPro" id="IPR038262">
    <property type="entry name" value="Nitr_red_bet_C_sf"/>
</dbReference>
<feature type="domain" description="4Fe-4S ferredoxin-type" evidence="11">
    <location>
        <begin position="208"/>
        <end position="237"/>
    </location>
</feature>
<dbReference type="AlphaFoldDB" id="K9AHK2"/>
<gene>
    <name evidence="12" type="primary">narY</name>
    <name evidence="12" type="ORF">C273_08791</name>
</gene>
<dbReference type="GO" id="GO:0009055">
    <property type="term" value="F:electron transfer activity"/>
    <property type="evidence" value="ECO:0007669"/>
    <property type="project" value="TreeGrafter"/>
</dbReference>
<comment type="cofactor">
    <cofactor evidence="2">
        <name>[4Fe-4S] cluster</name>
        <dbReference type="ChEBI" id="CHEBI:49883"/>
    </cofactor>
</comment>
<sequence length="517" mass="59130">MKIKAQVAMVLNLDKCIGCHTCSITCKNTWTNRPGAEYMWFNNVETKPGIGYPKRWEDQEKYKGGWHLNKKGKLELKSGSRLSKIALGKIFYNPDMPVIKDYYEPWTYNYENLTTKKHGNHSPVARAESLISGDKLNLEWGPNWEDDLAGGHVTGPMDPNIQKIEEEIKFNFDQTFMMYLPRLCEHCLNPSCVASCPSGAMYKRDEDGIVLVDQDACRGWRYCMTGCPYKKVYFNWKTNKAEKCTFCFPRVEAGLPTVCSETCTGRMRYLGVLLYDADRVQEAASAENEQDLYEKQLDLFLDPFDEDVIEQAEKDGISMEWIEAAQNSPIYKLAIEYKLAFPLHPEYRTMPMVWYCPPLSPIMNYFEGKDSINNPDAIFPAIEEMRLPIEYLANLLTAGDTRPVKTALQRMAMMRGYMRAQTTGKPYDTDRLARLGLTERQTKDMYRLLAIAKYEDRFVIPTSHKEAYMDTYRAQGSQGYGGEHFGADCDGCGVPVAAGKSGQEIYNDNFYGGIFRD</sequence>
<dbReference type="GO" id="GO:0009061">
    <property type="term" value="P:anaerobic respiration"/>
    <property type="evidence" value="ECO:0007669"/>
    <property type="project" value="TreeGrafter"/>
</dbReference>
<keyword evidence="10" id="KW-0411">Iron-sulfur</keyword>
<evidence type="ECO:0000256" key="6">
    <source>
        <dbReference type="ARBA" id="ARBA00022723"/>
    </source>
</evidence>
<dbReference type="Pfam" id="PF13247">
    <property type="entry name" value="Fer4_11"/>
    <property type="match status" value="1"/>
</dbReference>
<dbReference type="GO" id="GO:0051539">
    <property type="term" value="F:4 iron, 4 sulfur cluster binding"/>
    <property type="evidence" value="ECO:0007669"/>
    <property type="project" value="UniProtKB-KW"/>
</dbReference>
<keyword evidence="4" id="KW-0813">Transport</keyword>
<comment type="caution">
    <text evidence="12">The sequence shown here is derived from an EMBL/GenBank/DDBJ whole genome shotgun (WGS) entry which is preliminary data.</text>
</comment>
<keyword evidence="5" id="KW-0004">4Fe-4S</keyword>
<evidence type="ECO:0000256" key="1">
    <source>
        <dbReference type="ARBA" id="ARBA00001927"/>
    </source>
</evidence>
<protein>
    <submittedName>
        <fullName evidence="12">Nitrate reductase Z subunit beta</fullName>
    </submittedName>
</protein>
<dbReference type="OrthoDB" id="9779457at2"/>
<evidence type="ECO:0000256" key="7">
    <source>
        <dbReference type="ARBA" id="ARBA00022737"/>
    </source>
</evidence>
<comment type="cofactor">
    <cofactor evidence="1">
        <name>[3Fe-4S] cluster</name>
        <dbReference type="ChEBI" id="CHEBI:21137"/>
    </cofactor>
</comment>
<dbReference type="RefSeq" id="WP_009384084.1">
    <property type="nucleotide sequence ID" value="NZ_AMSQ01000015.1"/>
</dbReference>